<dbReference type="Proteomes" id="UP000827872">
    <property type="component" value="Linkage Group LG15"/>
</dbReference>
<name>A0ACB8EUN7_9SAUR</name>
<sequence>MASSHQSGLRFLPPPFHHPGWRSHPHPEFLAPRTSPSCLYASRRKDSAPSCLEFEAGKCPPGPRPEVSPLPGLERKEAAFSVRQGGPPPPNFASGALPQPGVTIFAPPPPCEELTSTAPNGNLLGGSPSPSDFAEKRNYQGSILLKPSYGQGESKGREEEEEEEEEEENFLPKAPSLDLPQRVGLGGVSFSIQVIRAADFWSVSLHKARQTMPERELRTEKVILNYCIISTFQDS</sequence>
<evidence type="ECO:0000313" key="2">
    <source>
        <dbReference type="Proteomes" id="UP000827872"/>
    </source>
</evidence>
<reference evidence="1" key="1">
    <citation type="submission" date="2021-08" db="EMBL/GenBank/DDBJ databases">
        <title>The first chromosome-level gecko genome reveals the dynamic sex chromosomes of Neotropical dwarf geckos (Sphaerodactylidae: Sphaerodactylus).</title>
        <authorList>
            <person name="Pinto B.J."/>
            <person name="Keating S.E."/>
            <person name="Gamble T."/>
        </authorList>
    </citation>
    <scope>NUCLEOTIDE SEQUENCE</scope>
    <source>
        <strain evidence="1">TG3544</strain>
    </source>
</reference>
<organism evidence="1 2">
    <name type="scientific">Sphaerodactylus townsendi</name>
    <dbReference type="NCBI Taxonomy" id="933632"/>
    <lineage>
        <taxon>Eukaryota</taxon>
        <taxon>Metazoa</taxon>
        <taxon>Chordata</taxon>
        <taxon>Craniata</taxon>
        <taxon>Vertebrata</taxon>
        <taxon>Euteleostomi</taxon>
        <taxon>Lepidosauria</taxon>
        <taxon>Squamata</taxon>
        <taxon>Bifurcata</taxon>
        <taxon>Gekkota</taxon>
        <taxon>Sphaerodactylidae</taxon>
        <taxon>Sphaerodactylus</taxon>
    </lineage>
</organism>
<accession>A0ACB8EUN7</accession>
<gene>
    <name evidence="1" type="ORF">K3G42_006490</name>
</gene>
<comment type="caution">
    <text evidence="1">The sequence shown here is derived from an EMBL/GenBank/DDBJ whole genome shotgun (WGS) entry which is preliminary data.</text>
</comment>
<proteinExistence type="predicted"/>
<dbReference type="EMBL" id="CM037628">
    <property type="protein sequence ID" value="KAH7996458.1"/>
    <property type="molecule type" value="Genomic_DNA"/>
</dbReference>
<evidence type="ECO:0000313" key="1">
    <source>
        <dbReference type="EMBL" id="KAH7996458.1"/>
    </source>
</evidence>
<keyword evidence="2" id="KW-1185">Reference proteome</keyword>
<protein>
    <submittedName>
        <fullName evidence="1">Uncharacterized protein</fullName>
    </submittedName>
</protein>